<evidence type="ECO:0000313" key="4">
    <source>
        <dbReference type="EMBL" id="MBM6704300.1"/>
    </source>
</evidence>
<reference evidence="4 5" key="1">
    <citation type="journal article" date="2021" name="Sci. Rep.">
        <title>The distribution of antibiotic resistance genes in chicken gut microbiota commensals.</title>
        <authorList>
            <person name="Juricova H."/>
            <person name="Matiasovicova J."/>
            <person name="Kubasova T."/>
            <person name="Cejkova D."/>
            <person name="Rychlik I."/>
        </authorList>
    </citation>
    <scope>NUCLEOTIDE SEQUENCE [LARGE SCALE GENOMIC DNA]</scope>
    <source>
        <strain evidence="4 5">An829</strain>
    </source>
</reference>
<proteinExistence type="predicted"/>
<dbReference type="RefSeq" id="WP_205102913.1">
    <property type="nucleotide sequence ID" value="NZ_JACJJC010000010.1"/>
</dbReference>
<keyword evidence="2" id="KW-1133">Transmembrane helix</keyword>
<dbReference type="Gene3D" id="2.60.200.20">
    <property type="match status" value="1"/>
</dbReference>
<dbReference type="InterPro" id="IPR032030">
    <property type="entry name" value="YscD_cytoplasmic_dom"/>
</dbReference>
<dbReference type="Pfam" id="PF16697">
    <property type="entry name" value="Yop-YscD_cpl"/>
    <property type="match status" value="1"/>
</dbReference>
<evidence type="ECO:0000256" key="2">
    <source>
        <dbReference type="SAM" id="Phobius"/>
    </source>
</evidence>
<evidence type="ECO:0000259" key="3">
    <source>
        <dbReference type="Pfam" id="PF16697"/>
    </source>
</evidence>
<protein>
    <submittedName>
        <fullName evidence="4">Type III secretion system inner membrane ring subunit SctD</fullName>
    </submittedName>
</protein>
<feature type="transmembrane region" description="Helical" evidence="2">
    <location>
        <begin position="184"/>
        <end position="203"/>
    </location>
</feature>
<gene>
    <name evidence="4" type="primary">sctD</name>
    <name evidence="4" type="ORF">H6A60_07370</name>
</gene>
<accession>A0ABS2DSI7</accession>
<organism evidence="4 5">
    <name type="scientific">Sutterella massiliensis</name>
    <dbReference type="NCBI Taxonomy" id="1816689"/>
    <lineage>
        <taxon>Bacteria</taxon>
        <taxon>Pseudomonadati</taxon>
        <taxon>Pseudomonadota</taxon>
        <taxon>Betaproteobacteria</taxon>
        <taxon>Burkholderiales</taxon>
        <taxon>Sutterellaceae</taxon>
        <taxon>Sutterella</taxon>
    </lineage>
</organism>
<dbReference type="InterPro" id="IPR012843">
    <property type="entry name" value="YscD"/>
</dbReference>
<evidence type="ECO:0000256" key="1">
    <source>
        <dbReference type="SAM" id="MobiDB-lite"/>
    </source>
</evidence>
<dbReference type="EMBL" id="JACJJC010000010">
    <property type="protein sequence ID" value="MBM6704300.1"/>
    <property type="molecule type" value="Genomic_DNA"/>
</dbReference>
<feature type="region of interest" description="Disordered" evidence="1">
    <location>
        <begin position="128"/>
        <end position="166"/>
    </location>
</feature>
<dbReference type="Proteomes" id="UP000715095">
    <property type="component" value="Unassembled WGS sequence"/>
</dbReference>
<sequence>MTMGSGVRLRLYSGVHMGAEIALTEGLWVFGRDDSCDIVLADPGLAPRHAVLDVKASALRYENLDGRVESPEGEAPASAELEPGRLWRMGPVLFAWAAEGAAESLWEAVDAERAKYAAGVVAARAQTGGVEKTAQAPAEDEKRDAAPVNEAAASSPGADELASGVAGAERAANRAQSAHDRSGLKTFAVVIAVLLFAGVAALASDSMRLRTEAFLIEKGAPQAAAAIERIWGEGLTPQEGKERAAAIAEALAAAGFEGVVLETNATAEVCGDGLWRLTGAVTDDRERGRLVSFARSQSVPLAIDVRVERDATDTLAAAFNALGFWPEVTVERRGHKDGAAVADGTEVQDALVVAGYMRTASVEEKAFADVRAALPGDGSRRAYRLERRIRHESDLAPRIDEALKGAGLQSMRVEYLPGALQLRAAAAGASAQFDRAVEVIRTAVDVPLRIERGAAQAEAVPEPPQKTATAPVSGGPDFRVTAVSGSAMKFVTLSTGEKVFTGGRLPGGYTLEAISAERLVLVKDNKRIVYPLKLKEKH</sequence>
<comment type="caution">
    <text evidence="4">The sequence shown here is derived from an EMBL/GenBank/DDBJ whole genome shotgun (WGS) entry which is preliminary data.</text>
</comment>
<dbReference type="SUPFAM" id="SSF49879">
    <property type="entry name" value="SMAD/FHA domain"/>
    <property type="match status" value="1"/>
</dbReference>
<dbReference type="InterPro" id="IPR008984">
    <property type="entry name" value="SMAD_FHA_dom_sf"/>
</dbReference>
<feature type="domain" description="YscD cytoplasmic" evidence="3">
    <location>
        <begin position="10"/>
        <end position="97"/>
    </location>
</feature>
<evidence type="ECO:0000313" key="5">
    <source>
        <dbReference type="Proteomes" id="UP000715095"/>
    </source>
</evidence>
<keyword evidence="2" id="KW-0812">Transmembrane</keyword>
<keyword evidence="2" id="KW-0472">Membrane</keyword>
<dbReference type="NCBIfam" id="TIGR02500">
    <property type="entry name" value="type_III_yscD"/>
    <property type="match status" value="1"/>
</dbReference>
<keyword evidence="5" id="KW-1185">Reference proteome</keyword>
<name>A0ABS2DSI7_9BURK</name>